<evidence type="ECO:0000256" key="1">
    <source>
        <dbReference type="ARBA" id="ARBA00022723"/>
    </source>
</evidence>
<dbReference type="RefSeq" id="WP_062665100.1">
    <property type="nucleotide sequence ID" value="NZ_FIZX01000002.1"/>
</dbReference>
<dbReference type="GO" id="GO:0016787">
    <property type="term" value="F:hydrolase activity"/>
    <property type="evidence" value="ECO:0007669"/>
    <property type="project" value="UniProtKB-KW"/>
</dbReference>
<keyword evidence="2 4" id="KW-0378">Hydrolase</keyword>
<accession>A0A128F7W7</accession>
<name>A0A128F7W7_9GAMM</name>
<dbReference type="Proteomes" id="UP000071641">
    <property type="component" value="Unassembled WGS sequence"/>
</dbReference>
<dbReference type="Gene3D" id="1.20.1440.100">
    <property type="entry name" value="SG protein - dephosphorylation function"/>
    <property type="match status" value="1"/>
</dbReference>
<dbReference type="InterPro" id="IPR023214">
    <property type="entry name" value="HAD_sf"/>
</dbReference>
<evidence type="ECO:0000256" key="3">
    <source>
        <dbReference type="ARBA" id="ARBA00022842"/>
    </source>
</evidence>
<dbReference type="EMBL" id="FIZX01000002">
    <property type="protein sequence ID" value="CZF82828.1"/>
    <property type="molecule type" value="Genomic_DNA"/>
</dbReference>
<dbReference type="SUPFAM" id="SSF56784">
    <property type="entry name" value="HAD-like"/>
    <property type="match status" value="1"/>
</dbReference>
<dbReference type="InterPro" id="IPR036412">
    <property type="entry name" value="HAD-like_sf"/>
</dbReference>
<dbReference type="STRING" id="1796497.GCE9029_03465"/>
<dbReference type="NCBIfam" id="TIGR01490">
    <property type="entry name" value="HAD-SF-IB-hyp1"/>
    <property type="match status" value="1"/>
</dbReference>
<dbReference type="GO" id="GO:0046872">
    <property type="term" value="F:metal ion binding"/>
    <property type="evidence" value="ECO:0007669"/>
    <property type="project" value="UniProtKB-KW"/>
</dbReference>
<dbReference type="PANTHER" id="PTHR43344:SF13">
    <property type="entry name" value="PHOSPHATASE RV3661-RELATED"/>
    <property type="match status" value="1"/>
</dbReference>
<dbReference type="AlphaFoldDB" id="A0A128F7W7"/>
<dbReference type="CDD" id="cd02612">
    <property type="entry name" value="HAD_PGPPase"/>
    <property type="match status" value="1"/>
</dbReference>
<dbReference type="Gene3D" id="3.40.50.1000">
    <property type="entry name" value="HAD superfamily/HAD-like"/>
    <property type="match status" value="1"/>
</dbReference>
<dbReference type="Pfam" id="PF12710">
    <property type="entry name" value="HAD"/>
    <property type="match status" value="1"/>
</dbReference>
<organism evidence="4 5">
    <name type="scientific">Grimontia celer</name>
    <dbReference type="NCBI Taxonomy" id="1796497"/>
    <lineage>
        <taxon>Bacteria</taxon>
        <taxon>Pseudomonadati</taxon>
        <taxon>Pseudomonadota</taxon>
        <taxon>Gammaproteobacteria</taxon>
        <taxon>Vibrionales</taxon>
        <taxon>Vibrionaceae</taxon>
        <taxon>Grimontia</taxon>
    </lineage>
</organism>
<keyword evidence="3" id="KW-0460">Magnesium</keyword>
<protein>
    <submittedName>
        <fullName evidence="4">Haloacid dehalogenase-like hydrolase</fullName>
    </submittedName>
</protein>
<dbReference type="OrthoDB" id="9784466at2"/>
<dbReference type="PANTHER" id="PTHR43344">
    <property type="entry name" value="PHOSPHOSERINE PHOSPHATASE"/>
    <property type="match status" value="1"/>
</dbReference>
<gene>
    <name evidence="4" type="ORF">GCE9029_03465</name>
</gene>
<dbReference type="InterPro" id="IPR006385">
    <property type="entry name" value="HAD_hydro_SerB1"/>
</dbReference>
<dbReference type="InterPro" id="IPR050582">
    <property type="entry name" value="HAD-like_SerB"/>
</dbReference>
<reference evidence="5" key="1">
    <citation type="submission" date="2016-02" db="EMBL/GenBank/DDBJ databases">
        <authorList>
            <person name="Rodrigo-Torres Lidia"/>
            <person name="Arahal R.David."/>
        </authorList>
    </citation>
    <scope>NUCLEOTIDE SEQUENCE [LARGE SCALE GENOMIC DNA]</scope>
    <source>
        <strain evidence="5">CECT 9029</strain>
    </source>
</reference>
<evidence type="ECO:0000313" key="4">
    <source>
        <dbReference type="EMBL" id="CZF82828.1"/>
    </source>
</evidence>
<dbReference type="NCBIfam" id="TIGR01488">
    <property type="entry name" value="HAD-SF-IB"/>
    <property type="match status" value="1"/>
</dbReference>
<evidence type="ECO:0000313" key="5">
    <source>
        <dbReference type="Proteomes" id="UP000071641"/>
    </source>
</evidence>
<keyword evidence="5" id="KW-1185">Reference proteome</keyword>
<proteinExistence type="predicted"/>
<sequence length="223" mass="25110">MAAHLAVFDLDDTLVEGDSMSRWHQYLIDLGMVNDPDFLKKDEEYMDAYFAGTLELDGYLAYSLSPLNSCSVKDVDALAERFVQERMLEHIYPEAKARFEALRAEGASIVIVSASLGFLVHPIAKVLGADVSMGVDLVVENNQYQPKPDGIPSFREGKVHRLTQWIATLDEDFEHVSFYSDSINDLPMCLFADEVYVVNPCSQLFKKAGEYQWPVLKWGSQAD</sequence>
<evidence type="ECO:0000256" key="2">
    <source>
        <dbReference type="ARBA" id="ARBA00022801"/>
    </source>
</evidence>
<keyword evidence="1" id="KW-0479">Metal-binding</keyword>